<keyword evidence="4" id="KW-1185">Reference proteome</keyword>
<evidence type="ECO:0000313" key="3">
    <source>
        <dbReference type="EMBL" id="MCO6043061.1"/>
    </source>
</evidence>
<protein>
    <recommendedName>
        <fullName evidence="5">YXWGXW repeat-containing protein</fullName>
    </recommendedName>
</protein>
<evidence type="ECO:0000313" key="4">
    <source>
        <dbReference type="Proteomes" id="UP001155241"/>
    </source>
</evidence>
<evidence type="ECO:0000256" key="2">
    <source>
        <dbReference type="SAM" id="SignalP"/>
    </source>
</evidence>
<feature type="compositionally biased region" description="Low complexity" evidence="1">
    <location>
        <begin position="160"/>
        <end position="176"/>
    </location>
</feature>
<dbReference type="AlphaFoldDB" id="A0A9X2JEV5"/>
<dbReference type="Proteomes" id="UP001155241">
    <property type="component" value="Unassembled WGS sequence"/>
</dbReference>
<evidence type="ECO:0008006" key="5">
    <source>
        <dbReference type="Google" id="ProtNLM"/>
    </source>
</evidence>
<feature type="signal peptide" evidence="2">
    <location>
        <begin position="1"/>
        <end position="22"/>
    </location>
</feature>
<sequence length="208" mass="23202">MCYRNRTVALASLCLATLTATASSQTTQQIVKDANGVTWQETKTVTQRMVPTTEYQTRQEQVYTPQVSTTYQSYQQNYLTPVTEYRWVSRRRGVLNPFVQPYWAHQLEPFTRWENRPATVQVPVTNTQWVAGTRTVSSPVVTYKAVPQETINRVVVSGTPATTTPSVAPSTQPATAIASRPLGGTQMQSDPPRTGMGWVSPSTPGRYR</sequence>
<keyword evidence="2" id="KW-0732">Signal</keyword>
<proteinExistence type="predicted"/>
<feature type="chain" id="PRO_5040762054" description="YXWGXW repeat-containing protein" evidence="2">
    <location>
        <begin position="23"/>
        <end position="208"/>
    </location>
</feature>
<organism evidence="3 4">
    <name type="scientific">Aeoliella straminimaris</name>
    <dbReference type="NCBI Taxonomy" id="2954799"/>
    <lineage>
        <taxon>Bacteria</taxon>
        <taxon>Pseudomonadati</taxon>
        <taxon>Planctomycetota</taxon>
        <taxon>Planctomycetia</taxon>
        <taxon>Pirellulales</taxon>
        <taxon>Lacipirellulaceae</taxon>
        <taxon>Aeoliella</taxon>
    </lineage>
</organism>
<feature type="region of interest" description="Disordered" evidence="1">
    <location>
        <begin position="160"/>
        <end position="208"/>
    </location>
</feature>
<dbReference type="EMBL" id="JAMXLR010000017">
    <property type="protein sequence ID" value="MCO6043061.1"/>
    <property type="molecule type" value="Genomic_DNA"/>
</dbReference>
<name>A0A9X2JEV5_9BACT</name>
<reference evidence="3" key="1">
    <citation type="submission" date="2022-06" db="EMBL/GenBank/DDBJ databases">
        <title>Aeoliella straminimaris, a novel planctomycete from sediments.</title>
        <authorList>
            <person name="Vitorino I.R."/>
            <person name="Lage O.M."/>
        </authorList>
    </citation>
    <scope>NUCLEOTIDE SEQUENCE</scope>
    <source>
        <strain evidence="3">ICT_H6.2</strain>
    </source>
</reference>
<gene>
    <name evidence="3" type="ORF">NG895_04010</name>
</gene>
<dbReference type="RefSeq" id="WP_252851161.1">
    <property type="nucleotide sequence ID" value="NZ_JAMXLR010000017.1"/>
</dbReference>
<accession>A0A9X2JEV5</accession>
<comment type="caution">
    <text evidence="3">The sequence shown here is derived from an EMBL/GenBank/DDBJ whole genome shotgun (WGS) entry which is preliminary data.</text>
</comment>
<evidence type="ECO:0000256" key="1">
    <source>
        <dbReference type="SAM" id="MobiDB-lite"/>
    </source>
</evidence>